<feature type="domain" description="HTH myb-type" evidence="3">
    <location>
        <begin position="1"/>
        <end position="54"/>
    </location>
</feature>
<dbReference type="EMBL" id="CATOUU010000709">
    <property type="protein sequence ID" value="CAI9942937.1"/>
    <property type="molecule type" value="Genomic_DNA"/>
</dbReference>
<dbReference type="InterPro" id="IPR017930">
    <property type="entry name" value="Myb_dom"/>
</dbReference>
<dbReference type="AlphaFoldDB" id="A0AA86PRM7"/>
<dbReference type="EMBL" id="CAXDID020000275">
    <property type="protein sequence ID" value="CAL6068947.1"/>
    <property type="molecule type" value="Genomic_DNA"/>
</dbReference>
<dbReference type="PROSITE" id="PS51294">
    <property type="entry name" value="HTH_MYB"/>
    <property type="match status" value="1"/>
</dbReference>
<dbReference type="SMART" id="SM00717">
    <property type="entry name" value="SANT"/>
    <property type="match status" value="1"/>
</dbReference>
<evidence type="ECO:0008006" key="7">
    <source>
        <dbReference type="Google" id="ProtNLM"/>
    </source>
</evidence>
<dbReference type="InterPro" id="IPR001005">
    <property type="entry name" value="SANT/Myb"/>
</dbReference>
<dbReference type="InterPro" id="IPR009057">
    <property type="entry name" value="Homeodomain-like_sf"/>
</dbReference>
<evidence type="ECO:0000313" key="6">
    <source>
        <dbReference type="Proteomes" id="UP001642409"/>
    </source>
</evidence>
<evidence type="ECO:0000259" key="1">
    <source>
        <dbReference type="PROSITE" id="PS50090"/>
    </source>
</evidence>
<name>A0AA86PRM7_9EUKA</name>
<sequence length="103" mass="12278">MVRVVVRWTEEETALLNKLVQQYNKNFKLVASAFPSRSYNQVKSHYFNVLHKIQIHLENIHIETIQYCDQEVKTEESTTNDESTTNYQDTSLYVFQELFDEVQ</sequence>
<feature type="domain" description="Myb-like" evidence="1">
    <location>
        <begin position="7"/>
        <end position="50"/>
    </location>
</feature>
<protein>
    <recommendedName>
        <fullName evidence="7">Myb-like DNA-binding domain-containing protein</fullName>
    </recommendedName>
</protein>
<comment type="caution">
    <text evidence="4">The sequence shown here is derived from an EMBL/GenBank/DDBJ whole genome shotgun (WGS) entry which is preliminary data.</text>
</comment>
<evidence type="ECO:0000259" key="3">
    <source>
        <dbReference type="PROSITE" id="PS51294"/>
    </source>
</evidence>
<dbReference type="CDD" id="cd00167">
    <property type="entry name" value="SANT"/>
    <property type="match status" value="1"/>
</dbReference>
<feature type="domain" description="SANT" evidence="2">
    <location>
        <begin position="7"/>
        <end position="56"/>
    </location>
</feature>
<evidence type="ECO:0000313" key="5">
    <source>
        <dbReference type="EMBL" id="CAL6068947.1"/>
    </source>
</evidence>
<dbReference type="SUPFAM" id="SSF46689">
    <property type="entry name" value="Homeodomain-like"/>
    <property type="match status" value="1"/>
</dbReference>
<dbReference type="PROSITE" id="PS50090">
    <property type="entry name" value="MYB_LIKE"/>
    <property type="match status" value="1"/>
</dbReference>
<dbReference type="PROSITE" id="PS51293">
    <property type="entry name" value="SANT"/>
    <property type="match status" value="1"/>
</dbReference>
<evidence type="ECO:0000259" key="2">
    <source>
        <dbReference type="PROSITE" id="PS51293"/>
    </source>
</evidence>
<dbReference type="Proteomes" id="UP001642409">
    <property type="component" value="Unassembled WGS sequence"/>
</dbReference>
<dbReference type="InterPro" id="IPR017884">
    <property type="entry name" value="SANT_dom"/>
</dbReference>
<organism evidence="4">
    <name type="scientific">Hexamita inflata</name>
    <dbReference type="NCBI Taxonomy" id="28002"/>
    <lineage>
        <taxon>Eukaryota</taxon>
        <taxon>Metamonada</taxon>
        <taxon>Diplomonadida</taxon>
        <taxon>Hexamitidae</taxon>
        <taxon>Hexamitinae</taxon>
        <taxon>Hexamita</taxon>
    </lineage>
</organism>
<reference evidence="5 6" key="2">
    <citation type="submission" date="2024-07" db="EMBL/GenBank/DDBJ databases">
        <authorList>
            <person name="Akdeniz Z."/>
        </authorList>
    </citation>
    <scope>NUCLEOTIDE SEQUENCE [LARGE SCALE GENOMIC DNA]</scope>
</reference>
<reference evidence="4" key="1">
    <citation type="submission" date="2023-06" db="EMBL/GenBank/DDBJ databases">
        <authorList>
            <person name="Kurt Z."/>
        </authorList>
    </citation>
    <scope>NUCLEOTIDE SEQUENCE</scope>
</reference>
<keyword evidence="6" id="KW-1185">Reference proteome</keyword>
<accession>A0AA86PRM7</accession>
<dbReference type="Gene3D" id="1.10.10.60">
    <property type="entry name" value="Homeodomain-like"/>
    <property type="match status" value="1"/>
</dbReference>
<dbReference type="Pfam" id="PF00249">
    <property type="entry name" value="Myb_DNA-binding"/>
    <property type="match status" value="1"/>
</dbReference>
<proteinExistence type="predicted"/>
<gene>
    <name evidence="4" type="ORF">HINF_LOCUS30582</name>
    <name evidence="5" type="ORF">HINF_LOCUS53746</name>
</gene>
<evidence type="ECO:0000313" key="4">
    <source>
        <dbReference type="EMBL" id="CAI9942937.1"/>
    </source>
</evidence>